<dbReference type="InterPro" id="IPR003538">
    <property type="entry name" value="TonB"/>
</dbReference>
<dbReference type="PROSITE" id="PS51257">
    <property type="entry name" value="PROKAR_LIPOPROTEIN"/>
    <property type="match status" value="1"/>
</dbReference>
<dbReference type="EMBL" id="CAADRM010000150">
    <property type="protein sequence ID" value="VFU18403.1"/>
    <property type="molecule type" value="Genomic_DNA"/>
</dbReference>
<comment type="similarity">
    <text evidence="2">Belongs to the TonB family.</text>
</comment>
<feature type="domain" description="TonB C-terminal" evidence="11">
    <location>
        <begin position="154"/>
        <end position="240"/>
    </location>
</feature>
<dbReference type="GO" id="GO:0031992">
    <property type="term" value="F:energy transducer activity"/>
    <property type="evidence" value="ECO:0007669"/>
    <property type="project" value="InterPro"/>
</dbReference>
<keyword evidence="3" id="KW-0813">Transport</keyword>
<evidence type="ECO:0000256" key="5">
    <source>
        <dbReference type="ARBA" id="ARBA00022519"/>
    </source>
</evidence>
<dbReference type="NCBIfam" id="TIGR01352">
    <property type="entry name" value="tonB_Cterm"/>
    <property type="match status" value="1"/>
</dbReference>
<evidence type="ECO:0000256" key="2">
    <source>
        <dbReference type="ARBA" id="ARBA00006555"/>
    </source>
</evidence>
<dbReference type="GO" id="GO:0098797">
    <property type="term" value="C:plasma membrane protein complex"/>
    <property type="evidence" value="ECO:0007669"/>
    <property type="project" value="TreeGrafter"/>
</dbReference>
<reference evidence="12" key="1">
    <citation type="submission" date="2019-03" db="EMBL/GenBank/DDBJ databases">
        <authorList>
            <person name="Hao L."/>
        </authorList>
    </citation>
    <scope>NUCLEOTIDE SEQUENCE</scope>
</reference>
<feature type="region of interest" description="Disordered" evidence="10">
    <location>
        <begin position="91"/>
        <end position="145"/>
    </location>
</feature>
<evidence type="ECO:0000259" key="11">
    <source>
        <dbReference type="PROSITE" id="PS52015"/>
    </source>
</evidence>
<dbReference type="SUPFAM" id="SSF74653">
    <property type="entry name" value="TolA/TonB C-terminal domain"/>
    <property type="match status" value="1"/>
</dbReference>
<dbReference type="PANTHER" id="PTHR33446:SF2">
    <property type="entry name" value="PROTEIN TONB"/>
    <property type="match status" value="1"/>
</dbReference>
<keyword evidence="5" id="KW-0997">Cell inner membrane</keyword>
<feature type="compositionally biased region" description="Low complexity" evidence="10">
    <location>
        <begin position="130"/>
        <end position="142"/>
    </location>
</feature>
<evidence type="ECO:0000256" key="8">
    <source>
        <dbReference type="ARBA" id="ARBA00022989"/>
    </source>
</evidence>
<evidence type="ECO:0000256" key="1">
    <source>
        <dbReference type="ARBA" id="ARBA00004383"/>
    </source>
</evidence>
<evidence type="ECO:0000256" key="10">
    <source>
        <dbReference type="SAM" id="MobiDB-lite"/>
    </source>
</evidence>
<evidence type="ECO:0000256" key="7">
    <source>
        <dbReference type="ARBA" id="ARBA00022927"/>
    </source>
</evidence>
<sequence>MSRQARAIILSLFLHAVAVASVWAMSCSFNSLSQPVTIDLSLLDAGGLLAGNGLPADRHAGGPCLKPPEKAFKKKKPVENDVHEPIIPLAETRNPAPDALSDTGAIEPLASSDPDIQATGGTAAVDRAESPSGSGSSSMPGGAQRDGHALYTAEQFNYIKEMIRKNLVYPHMARKLGVEGSVVLAFIVLPDGGVKDVRVTISSGSSILDSNAVTTVRKTAPFPRPPVEAEIIIPVVYRLK</sequence>
<dbReference type="PRINTS" id="PR01374">
    <property type="entry name" value="TONBPROTEIN"/>
</dbReference>
<dbReference type="PANTHER" id="PTHR33446">
    <property type="entry name" value="PROTEIN TONB-RELATED"/>
    <property type="match status" value="1"/>
</dbReference>
<evidence type="ECO:0000256" key="4">
    <source>
        <dbReference type="ARBA" id="ARBA00022475"/>
    </source>
</evidence>
<organism evidence="12">
    <name type="scientific">anaerobic digester metagenome</name>
    <dbReference type="NCBI Taxonomy" id="1263854"/>
    <lineage>
        <taxon>unclassified sequences</taxon>
        <taxon>metagenomes</taxon>
        <taxon>ecological metagenomes</taxon>
    </lineage>
</organism>
<gene>
    <name evidence="12" type="ORF">SCFA_820032</name>
</gene>
<dbReference type="InterPro" id="IPR006260">
    <property type="entry name" value="TonB/TolA_C"/>
</dbReference>
<dbReference type="InterPro" id="IPR051045">
    <property type="entry name" value="TonB-dependent_transducer"/>
</dbReference>
<keyword evidence="7" id="KW-0653">Protein transport</keyword>
<dbReference type="GO" id="GO:0015031">
    <property type="term" value="P:protein transport"/>
    <property type="evidence" value="ECO:0007669"/>
    <property type="project" value="UniProtKB-KW"/>
</dbReference>
<accession>A0A485M4Q4</accession>
<dbReference type="GO" id="GO:0055085">
    <property type="term" value="P:transmembrane transport"/>
    <property type="evidence" value="ECO:0007669"/>
    <property type="project" value="InterPro"/>
</dbReference>
<dbReference type="PROSITE" id="PS52015">
    <property type="entry name" value="TONB_CTD"/>
    <property type="match status" value="1"/>
</dbReference>
<keyword evidence="6" id="KW-0812">Transmembrane</keyword>
<dbReference type="GO" id="GO:0015891">
    <property type="term" value="P:siderophore transport"/>
    <property type="evidence" value="ECO:0007669"/>
    <property type="project" value="InterPro"/>
</dbReference>
<keyword evidence="9" id="KW-0472">Membrane</keyword>
<comment type="subcellular location">
    <subcellularLocation>
        <location evidence="1">Cell inner membrane</location>
        <topology evidence="1">Single-pass membrane protein</topology>
        <orientation evidence="1">Periplasmic side</orientation>
    </subcellularLocation>
</comment>
<dbReference type="Pfam" id="PF03544">
    <property type="entry name" value="TonB_C"/>
    <property type="match status" value="1"/>
</dbReference>
<dbReference type="Gene3D" id="3.30.1150.10">
    <property type="match status" value="1"/>
</dbReference>
<dbReference type="AlphaFoldDB" id="A0A485M4Q4"/>
<proteinExistence type="inferred from homology"/>
<evidence type="ECO:0000313" key="12">
    <source>
        <dbReference type="EMBL" id="VFU18403.1"/>
    </source>
</evidence>
<evidence type="ECO:0000256" key="9">
    <source>
        <dbReference type="ARBA" id="ARBA00023136"/>
    </source>
</evidence>
<keyword evidence="8" id="KW-1133">Transmembrane helix</keyword>
<evidence type="ECO:0000256" key="3">
    <source>
        <dbReference type="ARBA" id="ARBA00022448"/>
    </source>
</evidence>
<dbReference type="GO" id="GO:0030288">
    <property type="term" value="C:outer membrane-bounded periplasmic space"/>
    <property type="evidence" value="ECO:0007669"/>
    <property type="project" value="InterPro"/>
</dbReference>
<evidence type="ECO:0000256" key="6">
    <source>
        <dbReference type="ARBA" id="ARBA00022692"/>
    </source>
</evidence>
<protein>
    <submittedName>
        <fullName evidence="12">Putative Outer membrane transport energization protein TonB</fullName>
    </submittedName>
</protein>
<name>A0A485M4Q4_9ZZZZ</name>
<dbReference type="InterPro" id="IPR037682">
    <property type="entry name" value="TonB_C"/>
</dbReference>
<keyword evidence="4" id="KW-1003">Cell membrane</keyword>